<keyword evidence="1" id="KW-0472">Membrane</keyword>
<evidence type="ECO:0000313" key="2">
    <source>
        <dbReference type="EMBL" id="UUP12714.1"/>
    </source>
</evidence>
<name>A0ABY5M6M8_9ACTN</name>
<keyword evidence="3" id="KW-1185">Reference proteome</keyword>
<proteinExistence type="predicted"/>
<sequence length="71" mass="7599">MLNPASPIGFLIAMLDVRRHRARTDDERGASAVEWVIIAAIVVGICVVIAGILQGALTSEANEISNEIKNQ</sequence>
<keyword evidence="1" id="KW-0812">Transmembrane</keyword>
<protein>
    <recommendedName>
        <fullName evidence="4">Flp family type IVb pilin</fullName>
    </recommendedName>
</protein>
<evidence type="ECO:0000313" key="3">
    <source>
        <dbReference type="Proteomes" id="UP001316184"/>
    </source>
</evidence>
<evidence type="ECO:0000256" key="1">
    <source>
        <dbReference type="SAM" id="Phobius"/>
    </source>
</evidence>
<keyword evidence="1" id="KW-1133">Transmembrane helix</keyword>
<gene>
    <name evidence="2" type="ORF">NQV15_12725</name>
</gene>
<dbReference type="RefSeq" id="WP_232402200.1">
    <property type="nucleotide sequence ID" value="NZ_CP102173.1"/>
</dbReference>
<feature type="transmembrane region" description="Helical" evidence="1">
    <location>
        <begin position="35"/>
        <end position="57"/>
    </location>
</feature>
<evidence type="ECO:0008006" key="4">
    <source>
        <dbReference type="Google" id="ProtNLM"/>
    </source>
</evidence>
<accession>A0ABY5M6M8</accession>
<dbReference type="Proteomes" id="UP001316184">
    <property type="component" value="Chromosome"/>
</dbReference>
<organism evidence="2 3">
    <name type="scientific">Aeromicrobium wangtongii</name>
    <dbReference type="NCBI Taxonomy" id="2969247"/>
    <lineage>
        <taxon>Bacteria</taxon>
        <taxon>Bacillati</taxon>
        <taxon>Actinomycetota</taxon>
        <taxon>Actinomycetes</taxon>
        <taxon>Propionibacteriales</taxon>
        <taxon>Nocardioidaceae</taxon>
        <taxon>Aeromicrobium</taxon>
    </lineage>
</organism>
<dbReference type="EMBL" id="CP102173">
    <property type="protein sequence ID" value="UUP12714.1"/>
    <property type="molecule type" value="Genomic_DNA"/>
</dbReference>
<reference evidence="2 3" key="1">
    <citation type="submission" date="2022-08" db="EMBL/GenBank/DDBJ databases">
        <title>novel species in genus Aeromicrobium.</title>
        <authorList>
            <person name="Ye L."/>
        </authorList>
    </citation>
    <scope>NUCLEOTIDE SEQUENCE [LARGE SCALE GENOMIC DNA]</scope>
    <source>
        <strain evidence="3">zg-Y1379</strain>
    </source>
</reference>